<evidence type="ECO:0000313" key="1">
    <source>
        <dbReference type="EMBL" id="GEA79929.1"/>
    </source>
</evidence>
<keyword evidence="2" id="KW-1185">Reference proteome</keyword>
<reference evidence="1 2" key="1">
    <citation type="submission" date="2019-06" db="EMBL/GenBank/DDBJ databases">
        <title>Whole genome shotgun sequence of Cellulomonas uda NBRC 3747.</title>
        <authorList>
            <person name="Hosoyama A."/>
            <person name="Uohara A."/>
            <person name="Ohji S."/>
            <person name="Ichikawa N."/>
        </authorList>
    </citation>
    <scope>NUCLEOTIDE SEQUENCE [LARGE SCALE GENOMIC DNA]</scope>
    <source>
        <strain evidence="1 2">NBRC 3747</strain>
    </source>
</reference>
<comment type="caution">
    <text evidence="1">The sequence shown here is derived from an EMBL/GenBank/DDBJ whole genome shotgun (WGS) entry which is preliminary data.</text>
</comment>
<organism evidence="1 2">
    <name type="scientific">Cellulomonas uda</name>
    <dbReference type="NCBI Taxonomy" id="1714"/>
    <lineage>
        <taxon>Bacteria</taxon>
        <taxon>Bacillati</taxon>
        <taxon>Actinomycetota</taxon>
        <taxon>Actinomycetes</taxon>
        <taxon>Micrococcales</taxon>
        <taxon>Cellulomonadaceae</taxon>
        <taxon>Cellulomonas</taxon>
    </lineage>
</organism>
<dbReference type="Proteomes" id="UP000315842">
    <property type="component" value="Unassembled WGS sequence"/>
</dbReference>
<protein>
    <submittedName>
        <fullName evidence="1">Uncharacterized protein</fullName>
    </submittedName>
</protein>
<dbReference type="EMBL" id="BJLP01000004">
    <property type="protein sequence ID" value="GEA79929.1"/>
    <property type="molecule type" value="Genomic_DNA"/>
</dbReference>
<dbReference type="AlphaFoldDB" id="A0A4Y3K604"/>
<gene>
    <name evidence="1" type="ORF">CUD01_03730</name>
</gene>
<proteinExistence type="predicted"/>
<name>A0A4Y3K604_CELUD</name>
<evidence type="ECO:0000313" key="2">
    <source>
        <dbReference type="Proteomes" id="UP000315842"/>
    </source>
</evidence>
<sequence length="178" mass="18742">MSSDPSVLPSYVARTEPYRDVDGDGPITRGTKRIVQWLTAVFPLGAGAWTAYTPTVTGLALGTGGTVTGRYSRVGRRVRGRVEIVLGTGFAFSGDLQVTLPVTPAYGYVRADALGRMSTSGSIFELVAAVYSVTTSTPLTVRYAATNQQHTTITGTLPASWSAGGRIVVEFAYEAAAD</sequence>
<dbReference type="RefSeq" id="WP_141318242.1">
    <property type="nucleotide sequence ID" value="NZ_BJLP01000004.1"/>
</dbReference>
<accession>A0A4Y3K604</accession>